<dbReference type="SUPFAM" id="SSF51126">
    <property type="entry name" value="Pectin lyase-like"/>
    <property type="match status" value="1"/>
</dbReference>
<reference evidence="3 4" key="1">
    <citation type="journal article" date="2012" name="PLoS Genet.">
        <title>Comparative Genomics of Plant-Associated Pseudomonas spp.: Insights into Diversity and Inheritance of Traits Involved in Multitrophic Interactions.</title>
        <authorList>
            <person name="Loper J.E."/>
            <person name="Hassan K.A."/>
            <person name="Mavrodi D.V."/>
            <person name="Davis E.W.II."/>
            <person name="Lim C.K."/>
            <person name="Shaffer B.T."/>
            <person name="Elbourne L.D."/>
            <person name="Stockwell V.O."/>
            <person name="Hartney S.L."/>
            <person name="Breakwell K."/>
            <person name="Henkels M.D."/>
            <person name="Tetu S.G."/>
            <person name="Rangel L.I."/>
            <person name="Kidarsa T.A."/>
            <person name="Wilson N.L."/>
            <person name="van de Mortel J.E."/>
            <person name="Song C."/>
            <person name="Blumhagen R."/>
            <person name="Radune D."/>
            <person name="Hostetler J.B."/>
            <person name="Brinkac L.M."/>
            <person name="Durkin A.S."/>
            <person name="Kluepfel D.A."/>
            <person name="Wechter W.P."/>
            <person name="Anderson A.J."/>
            <person name="Kim Y.C."/>
            <person name="Pierson L.S.III."/>
            <person name="Pierson E.A."/>
            <person name="Lindow S.E."/>
            <person name="Kobayashi D.Y."/>
            <person name="Raaijmakers J.M."/>
            <person name="Weller D.M."/>
            <person name="Thomashow L.S."/>
            <person name="Allen A.E."/>
            <person name="Paulsen I.T."/>
        </authorList>
    </citation>
    <scope>NUCLEOTIDE SEQUENCE [LARGE SCALE GENOMIC DNA]</scope>
    <source>
        <strain evidence="3 4">O6</strain>
    </source>
</reference>
<dbReference type="InterPro" id="IPR010069">
    <property type="entry name" value="CdiA_FHA1_rpt"/>
</dbReference>
<dbReference type="InterPro" id="IPR025157">
    <property type="entry name" value="Hemagglutinin_rpt"/>
</dbReference>
<organism evidence="3 4">
    <name type="scientific">Pseudomonas chlororaphis O6</name>
    <dbReference type="NCBI Taxonomy" id="1037915"/>
    <lineage>
        <taxon>Bacteria</taxon>
        <taxon>Pseudomonadati</taxon>
        <taxon>Pseudomonadota</taxon>
        <taxon>Gammaproteobacteria</taxon>
        <taxon>Pseudomonadales</taxon>
        <taxon>Pseudomonadaceae</taxon>
        <taxon>Pseudomonas</taxon>
    </lineage>
</organism>
<dbReference type="Pfam" id="PF13332">
    <property type="entry name" value="Fil_haemagg_2"/>
    <property type="match status" value="4"/>
</dbReference>
<feature type="region of interest" description="Disordered" evidence="1">
    <location>
        <begin position="2994"/>
        <end position="3022"/>
    </location>
</feature>
<dbReference type="RefSeq" id="WP_009047615.1">
    <property type="nucleotide sequence ID" value="NZ_CM001490.1"/>
</dbReference>
<sequence>MDVRQFAFLARQPSAALKTREHFWGMPKRGLAFILANAMFWQPLWAQAEGIVVSAPGTSLGQAGNGVPIVNIATPNGSGLSHNQFHDYNVGQQGLILNNATDRTQSTQLGGIIVGNPNLKGVAAQTILNEVNGGSPSQLRGYTEVAGQSAHVIVANPYGISCNGCGFINTPKATLTTGKPVIENGQLSRYQVDQGQVTIEGATLNANNVDRFEIITRSAKINAEIQAKNLSIVTGRNDVNARTLNTTARADDGSAKPELAIDSSALGGMYAGAIKLVGTEAGVGVKLDGKLIASGGDIQLDANGHLSMVQASANTAIKVKAASLEAQGPVHAGSTLDVRTQGDLNNRQNLTARDSISLSAGGRLSNSGIIEAGIETGNSRNANGDVSLSAQHLDNSGKSVIASRNLTVNTVQTLSNQGGTLSAGQSANVSAATLDNQSKGRVLSSGSIDLKAGQVLNGRGLISGDGNLSATLGHLNNHDGEVSSAGITTLTANSLDNSDGQVSGDVALNIGLSGALNNQGGVLGSAKRVSISAASLDNRHAGSLASDGSLTTRIAGLFDNQSAGDLGAKGVVDLQAGSLDNRGGSLTGQDRLTLDTALLDNRGGKVRADKHLQLDVRQLDNRDKGVITSQAGIGLTGTHLDNRGGLLSAVGPVTLKAQNVQNALGRIASQGDVHATVDTLQQQGGTLVAQGNLTLIGSVLDNRDNSLVAATKALKLEVQGIDNRAGKLSSGITTEIAGQQLDNSDGGRVLVGGDLQLKVARLINQSKGLIQGKGTTTLNSQSLDNTDGEIDSHNGLQITLAGGLDNTRGRVHSDRSLTLGTSKLTNTAGRIESVEDLSITSRGELLNQGGSIKSEKGLTVASGPLDNSQKGLLSGKHATQITATTFNNSQGGSLRSESRLGLIATQVNNADGSISSAQDLTASVTGLDQQHGELFSEAALSLDLNNGQLNNQSGYIHSPGALLLKNLKGVDNQKGEISSARAFSLKAQSLDNNGAKLISDQGLTLRIAEALNNVKGLVSASSIDSHSASLDNTDGLLSTTGDLDLKVDTAFANQRGTVVADGALLLTAASLDNRAADISGKQDVTAHIGTLNNQGGKLIATGALDLTGASLDNRQGGLVGATKALKLKVDTLDNRGGELSTQAGLSLTGKQLDNSDQGLVEAHDRLTLKVDEVINQDAGFINALADLTITGGRIDNRSGKIKSQQGLDLTLKGDLQNNQGLIDSQSTLDVAAAALDNSDGRLMSAAALDLGARGALTNVGGKLVSEGGVQLRSASLDNSHKGVISGKGAVQVTTGDFDNSQAGSLDSGDTLDLTAAKLTNAAGRIGSDKALTAKVSSLEQQGGSLFSNTSLSLDLNRGRLNNQGGFIHAPGALLLKNLSDVDNRNGEISSDATYELNAKSLNNDGGQLLGNQALTLRVEQALSSIKGKIGASALEVEAASLDNSAGALTSRSGLKLTVQGSLTNQDQGLINAINGLSIASGDLNNRHGSVLAGDWLNLSAKALNNTDSGLINSKGALELTAHQLDSSDAGEVSAKGDMNLKVTGLTQRGGRLLGDGAVTLDLANGDLDNSLGKLNAKGLLSIKQLQDLKNQQGTLSSRQGFTLTGRTLDNSQGKLISEAALGVVSGQLLNANGLVSGIKGLTVEAGSLDNRNHGTLSSKEGNLAVDVSGALLNSGAGALASNGTLKLSAASLDNSGEGVVSSVGGQTLTVAGLLNNAGGGLLDSGATLDLKAATLNNKAGNLSALQSVDLRAGSLDNSGGSLATKGALTLDVAGNLDNALGTLSSDGALLLKHAAHVDNRGGKLIGQDLLTFNADSLDNRDHGTVAANQQATLGVAGAVQNAQGGLIYSRDAGLELTAASLDNSKAAVQSQNGLTLNISGDFNNQGGKVIGQDGAVSITAASVDNRGGVLSSLKGALEIHISGVLLNGYDLNDQRQRGVIEAQRLNLRALAGLNNNGGRIAARQGDVIVNTAGFDNRNGGLYASGQLGVTATTFDNGGDKGGQVAGQGIDLGLSGALNNRLGVIESDTSLLIRAASIDNAQGQLRAAGSGGKSLFQIGGLLDNRNGRIEVASTDLGLNATSLQNAGGTLLHSGKGQFDISMANVSGAGGTLVTQGGLTLAADSWSNTSVIQAGRLKVNVNNFYQSAGGQLLASDSFEGGGGNWTNDGLIASDGSLSLQLSGAYGGNGRLTSLGDMSFGAAQLDLPGTATIAGGGNTRINVGGVLTNRGRLSSAQGLTVNAGVINNYGSLGSAGALTLNFGTLLNSGVSDAEHSSIFSGGDMQLLGNTFSNRYADVFSMGSLLVAANAGQAQSSLLENRSGTIESLGDMTIRAMTVKNVMDILTYSEHEKYYASIVELPCGPFGVCHVKKHGNRRNAVWQLTERDRLQVTASTAASSISSGGQLNIGAQELSNESSVIASSGNLAINAVSIKNQGVVPQDIETTTIKYNHVDEYQGAVAAVADFNAKNGAKPSSTFEADLARFNALMTGTRKLAGGGTKTLDSSDGKHFDAIIQSGASVQLNASEKIDNGVVRGYYAYVGGGKKTGDTSAGSQYSTPIYINSQLPPDLAKQQVNPLALPGFTLPVGQHGLFRLSSEGAGDTAATQRNPAPMDWSMGSISLRFAEREQSQAQSQARAIQVDSVAPVAATERKLAQVGAVQPGVDASLPTISVTTPTDSGTATQGPVYSRTPAQQVQGSIVRVQGIPTLDNPPQAHKYLVETNPVLTNQKQFMSSDYLLSNLGYNPDNSWKRLGDGFYEQRLIQQAVVARTGQRFIDGQNSDEKLFKYLMDNALQSKQQLNLAIGTSLTSEQVAALTHDIVWLESHQVNGENVLVPVLYMAHANNRLAANGALIAGQDISLIAGKDLLNAGTLRATNNLSAKAGNDLVNSGLIEAGNRLDLLAGNNLVNKAGGIIAGRDVNLSALNGDLINERTVTSHQNSGGDLQQRRDFLDSAARIEAANDLTLKAGRDFNNAAGVLQAARDTTINAGRDANLTAVEQQDNETRTNSLHTSTSQHGSVLTSGRDLTINSGRDLSAIASQIDAKRNLAMAATGNLTLASAADEQHSYSSSKKYKGQSDKVSQVSTAVTAGGSVALSAGKDLELIASRVSAGDEAYLVAGGNLALESAEDSNYSFYSKTKKSSSGKKSRLDETASTTNIASSVTSGNNSVLIAGNDLLVKGSEVAADKGAARLTAGNDVQILAVSDSNSARHESSKSKSSWGGLKASKVQDKLAETQTKAVGSIISGNTVDVVAKHDATVTGSALVSTKDLSVQAGNDLTIDAAENTFTRSELHKQKNRDLMGVLTANNLGVDDITGNQHLSISSSNHTGKAAQTTLTGSTVGSSEGSVKLEAGRELKVVASDLVSTKDMSLTGSNVTIAAGLETATQSSTDSSKSLAVGRVVGGMVVDTVKSIRNDIRAAKDADDSRLKAVKSAQALLSAYNAVDSFSADAANQSQGKPANSSGSLIKIGTELGSTRSKSTSEYSSETAKQSSLTSGAGLVISAVGDAPGTRGDIHVVGSSLKAKDTLLMAKNDITLESAQDRAQWDNQNRNSKTSIGASFNIGDQNGFTLDLGAQMAKGMGTGHSVTQVNSTVDTGLLMLKSGQDTTLAGAQVRADTIKAEVGGNLNIASRQDEADQKNRQTSGGFGASICVPPFCYGSMVSASGNIAGSKMDSNYQAVTDQTGLYVGKGGYDIYVGANTQLQGAVIASEASADKNHLDTGRLIVSDIKNTSDIKSQSASLSASYTSTKWDKPGQPVTPDSERKWAHSETGGTLPLALKESDHSSTRSAVSEGTITIRDPAGSQDLVGLNRDTSNANQHLDRPDEKKMQERMDLIQSSAQLASTTINLIAKAKADSAKELLSKAKTPEQEAKANAALADAASWSVGGDKRIMADIASGLIAAGLGGVGGATAVGIVANTTANDTFKKIGDYADAQKRNATDDTSRAAWAEGGAARVLLHALAGAAMGLSSGSVQSGALGAGASAALMPAIAEALGKTGIEQSNQEAIATLIATGLGASAGSLGGTAGAIAGGGSGAGVEVNNRQHHRDQELPLLKKKAEELEQTLGKPKSDALWEDLLLLASGEKIDAVEKARLEALVEKWGSDPTTDWFKRDLDVAKNAVKQLADQKIPLTWADGKPIIAYGNPVYAFASTPEQFNDSGLFNGLGKGYYGELTAAEKWKQYGKAQAEAYSKEILDFSSNNLASKNAADRILTLAVKNTESVSIIDDVILSLGGVVGGKATLKTILEAVAERRAAKKVAAAEAESLAAKEAGDTATTGATKVVPSIFTRENIVGGLGETVQPHLKAIADLDADALVGFRGSLARGYKGPHKGNAPFDPQSFDVDAFIVSDKLASEFAGKVRFRSGAEIDGISSIQNAIDESLRRNPLFSGLRDESFTFRIFTQKEIQNLQAKPDAQYFFIKGNGQ</sequence>
<dbReference type="Pfam" id="PF05860">
    <property type="entry name" value="TPS"/>
    <property type="match status" value="1"/>
</dbReference>
<evidence type="ECO:0000313" key="3">
    <source>
        <dbReference type="EMBL" id="EIM14245.1"/>
    </source>
</evidence>
<gene>
    <name evidence="3" type="ORF">PchlO6_1630</name>
</gene>
<dbReference type="Gene3D" id="2.160.20.10">
    <property type="entry name" value="Single-stranded right-handed beta-helix, Pectin lyase-like"/>
    <property type="match status" value="1"/>
</dbReference>
<evidence type="ECO:0000256" key="1">
    <source>
        <dbReference type="SAM" id="MobiDB-lite"/>
    </source>
</evidence>
<evidence type="ECO:0000259" key="2">
    <source>
        <dbReference type="SMART" id="SM00912"/>
    </source>
</evidence>
<evidence type="ECO:0000313" key="4">
    <source>
        <dbReference type="Proteomes" id="UP000003790"/>
    </source>
</evidence>
<proteinExistence type="predicted"/>
<comment type="caution">
    <text evidence="3">The sequence shown here is derived from an EMBL/GenBank/DDBJ whole genome shotgun (WGS) entry which is preliminary data.</text>
</comment>
<feature type="region of interest" description="Disordered" evidence="1">
    <location>
        <begin position="3798"/>
        <end position="3824"/>
    </location>
</feature>
<name>A0AB33WMG4_9PSED</name>
<feature type="compositionally biased region" description="Low complexity" evidence="1">
    <location>
        <begin position="3332"/>
        <end position="3343"/>
    </location>
</feature>
<dbReference type="InterPro" id="IPR011050">
    <property type="entry name" value="Pectin_lyase_fold/virulence"/>
</dbReference>
<dbReference type="Pfam" id="PF05594">
    <property type="entry name" value="Fil_haemagg"/>
    <property type="match status" value="23"/>
</dbReference>
<dbReference type="NCBIfam" id="TIGR01731">
    <property type="entry name" value="fil_hemag_20aa"/>
    <property type="match status" value="53"/>
</dbReference>
<feature type="region of interest" description="Disordered" evidence="1">
    <location>
        <begin position="3741"/>
        <end position="3767"/>
    </location>
</feature>
<feature type="region of interest" description="Disordered" evidence="1">
    <location>
        <begin position="3320"/>
        <end position="3343"/>
    </location>
</feature>
<protein>
    <submittedName>
        <fullName evidence="3">Hemagglutinin family protein</fullName>
    </submittedName>
</protein>
<feature type="region of interest" description="Disordered" evidence="1">
    <location>
        <begin position="3133"/>
        <end position="3154"/>
    </location>
</feature>
<feature type="domain" description="Filamentous haemagglutinin FhaB/tRNA nuclease CdiA-like TPS" evidence="2">
    <location>
        <begin position="64"/>
        <end position="185"/>
    </location>
</feature>
<dbReference type="SMART" id="SM00912">
    <property type="entry name" value="Haemagg_act"/>
    <property type="match status" value="1"/>
</dbReference>
<dbReference type="InterPro" id="IPR008638">
    <property type="entry name" value="FhaB/CdiA-like_TPS"/>
</dbReference>
<accession>A0AB33WMG4</accession>
<dbReference type="GO" id="GO:0003824">
    <property type="term" value="F:catalytic activity"/>
    <property type="evidence" value="ECO:0007669"/>
    <property type="project" value="UniProtKB-ARBA"/>
</dbReference>
<dbReference type="NCBIfam" id="TIGR01901">
    <property type="entry name" value="adhes_NPXG"/>
    <property type="match status" value="1"/>
</dbReference>
<dbReference type="InterPro" id="IPR012334">
    <property type="entry name" value="Pectin_lyas_fold"/>
</dbReference>
<dbReference type="Proteomes" id="UP000003790">
    <property type="component" value="Chromosome"/>
</dbReference>
<feature type="compositionally biased region" description="Polar residues" evidence="1">
    <location>
        <begin position="3320"/>
        <end position="3331"/>
    </location>
</feature>
<dbReference type="EMBL" id="AHOT01000027">
    <property type="protein sequence ID" value="EIM14245.1"/>
    <property type="molecule type" value="Genomic_DNA"/>
</dbReference>
<feature type="compositionally biased region" description="Basic residues" evidence="1">
    <location>
        <begin position="3135"/>
        <end position="3144"/>
    </location>
</feature>
<dbReference type="InterPro" id="IPR008619">
    <property type="entry name" value="Filamentous_hemagglutn_rpt"/>
</dbReference>
<feature type="compositionally biased region" description="Polar residues" evidence="1">
    <location>
        <begin position="3003"/>
        <end position="3019"/>
    </location>
</feature>